<keyword evidence="7 10" id="KW-0472">Membrane</keyword>
<gene>
    <name evidence="11" type="ORF">DMN91_007055</name>
</gene>
<evidence type="ECO:0000256" key="6">
    <source>
        <dbReference type="ARBA" id="ARBA00022989"/>
    </source>
</evidence>
<evidence type="ECO:0000256" key="3">
    <source>
        <dbReference type="ARBA" id="ARBA00022606"/>
    </source>
</evidence>
<dbReference type="Proteomes" id="UP000279307">
    <property type="component" value="Chromosome 7"/>
</dbReference>
<dbReference type="OrthoDB" id="7634903at2759"/>
<evidence type="ECO:0000256" key="4">
    <source>
        <dbReference type="ARBA" id="ARBA00022692"/>
    </source>
</evidence>
<feature type="transmembrane region" description="Helical" evidence="10">
    <location>
        <begin position="192"/>
        <end position="221"/>
    </location>
</feature>
<dbReference type="PANTHER" id="PTHR21137:SF35">
    <property type="entry name" value="ODORANT RECEPTOR 19A-RELATED"/>
    <property type="match status" value="1"/>
</dbReference>
<evidence type="ECO:0000313" key="12">
    <source>
        <dbReference type="Proteomes" id="UP000279307"/>
    </source>
</evidence>
<dbReference type="InterPro" id="IPR004117">
    <property type="entry name" value="7tm6_olfct_rcpt"/>
</dbReference>
<comment type="caution">
    <text evidence="10">Lacks conserved residue(s) required for the propagation of feature annotation.</text>
</comment>
<proteinExistence type="inferred from homology"/>
<keyword evidence="2" id="KW-1003">Cell membrane</keyword>
<reference evidence="11 12" key="1">
    <citation type="journal article" date="2018" name="Genome Res.">
        <title>The genomic architecture and molecular evolution of ant odorant receptors.</title>
        <authorList>
            <person name="McKenzie S.K."/>
            <person name="Kronauer D.J.C."/>
        </authorList>
    </citation>
    <scope>NUCLEOTIDE SEQUENCE [LARGE SCALE GENOMIC DNA]</scope>
    <source>
        <strain evidence="11">Clonal line C1</strain>
    </source>
</reference>
<evidence type="ECO:0000256" key="10">
    <source>
        <dbReference type="RuleBase" id="RU351113"/>
    </source>
</evidence>
<dbReference type="EMBL" id="QOIP01000007">
    <property type="protein sequence ID" value="RLU20445.1"/>
    <property type="molecule type" value="Genomic_DNA"/>
</dbReference>
<sequence length="398" mass="45762">MDDSKYSGRNDFEWAVKLNRAGLNLIGIWPDPEENSREKLMSHIRVFITFVLVISLLVPSIHSLIKTHADIMLTTDNLQYTLPVLSTIIKLSIFWWKKKALASIVKMIVEDWLNSKTIYEKNEMIKWALRARIIITCTYLVITVAFIIFFGMPIFGKSMALTPNITDSGKSMLMPTYYIYDVTKKPQYELTFISQCISISTVAVIYTGIDNFFALCVFHICGQLNIMRSRLKHSHGNFRTLLKNSVIYHIRLLKTINTIEDTYNVILLILFVYFGLMFAFCGFLLIILFEVEENNVSFTRLLFLFLVIISMLVHMGIYCAVGEALISECNGIYYAVYDFEWYYLDPKEAKDLIPFMIKVSEPVYFTAGNVFPVTMAMLCNLIKTSAGYISVLLATKEN</sequence>
<evidence type="ECO:0000313" key="11">
    <source>
        <dbReference type="EMBL" id="RLU20445.1"/>
    </source>
</evidence>
<evidence type="ECO:0000256" key="7">
    <source>
        <dbReference type="ARBA" id="ARBA00023136"/>
    </source>
</evidence>
<keyword evidence="6 10" id="KW-1133">Transmembrane helix</keyword>
<protein>
    <recommendedName>
        <fullName evidence="10">Odorant receptor</fullName>
    </recommendedName>
</protein>
<dbReference type="AlphaFoldDB" id="A0A3L8DJ25"/>
<dbReference type="GO" id="GO:0007165">
    <property type="term" value="P:signal transduction"/>
    <property type="evidence" value="ECO:0007669"/>
    <property type="project" value="UniProtKB-KW"/>
</dbReference>
<evidence type="ECO:0000256" key="8">
    <source>
        <dbReference type="ARBA" id="ARBA00023170"/>
    </source>
</evidence>
<feature type="transmembrane region" description="Helical" evidence="10">
    <location>
        <begin position="46"/>
        <end position="65"/>
    </location>
</feature>
<dbReference type="PANTHER" id="PTHR21137">
    <property type="entry name" value="ODORANT RECEPTOR"/>
    <property type="match status" value="1"/>
</dbReference>
<dbReference type="GO" id="GO:0005886">
    <property type="term" value="C:plasma membrane"/>
    <property type="evidence" value="ECO:0007669"/>
    <property type="project" value="UniProtKB-SubCell"/>
</dbReference>
<dbReference type="Pfam" id="PF02949">
    <property type="entry name" value="7tm_6"/>
    <property type="match status" value="1"/>
</dbReference>
<dbReference type="GO" id="GO:0004984">
    <property type="term" value="F:olfactory receptor activity"/>
    <property type="evidence" value="ECO:0007669"/>
    <property type="project" value="InterPro"/>
</dbReference>
<evidence type="ECO:0000256" key="1">
    <source>
        <dbReference type="ARBA" id="ARBA00004651"/>
    </source>
</evidence>
<comment type="caution">
    <text evidence="11">The sequence shown here is derived from an EMBL/GenBank/DDBJ whole genome shotgun (WGS) entry which is preliminary data.</text>
</comment>
<name>A0A3L8DJ25_OOCBI</name>
<keyword evidence="8 10" id="KW-0675">Receptor</keyword>
<keyword evidence="9 10" id="KW-0807">Transducer</keyword>
<feature type="transmembrane region" description="Helical" evidence="10">
    <location>
        <begin position="265"/>
        <end position="289"/>
    </location>
</feature>
<feature type="transmembrane region" description="Helical" evidence="10">
    <location>
        <begin position="133"/>
        <end position="155"/>
    </location>
</feature>
<keyword evidence="3 10" id="KW-0716">Sensory transduction</keyword>
<feature type="transmembrane region" description="Helical" evidence="10">
    <location>
        <begin position="301"/>
        <end position="321"/>
    </location>
</feature>
<evidence type="ECO:0000256" key="2">
    <source>
        <dbReference type="ARBA" id="ARBA00022475"/>
    </source>
</evidence>
<dbReference type="GO" id="GO:0005549">
    <property type="term" value="F:odorant binding"/>
    <property type="evidence" value="ECO:0007669"/>
    <property type="project" value="InterPro"/>
</dbReference>
<accession>A0A3L8DJ25</accession>
<evidence type="ECO:0000256" key="5">
    <source>
        <dbReference type="ARBA" id="ARBA00022725"/>
    </source>
</evidence>
<comment type="similarity">
    <text evidence="10">Belongs to the insect chemoreceptor superfamily. Heteromeric odorant receptor channel (TC 1.A.69) family.</text>
</comment>
<keyword evidence="5 10" id="KW-0552">Olfaction</keyword>
<organism evidence="11 12">
    <name type="scientific">Ooceraea biroi</name>
    <name type="common">Clonal raider ant</name>
    <name type="synonym">Cerapachys biroi</name>
    <dbReference type="NCBI Taxonomy" id="2015173"/>
    <lineage>
        <taxon>Eukaryota</taxon>
        <taxon>Metazoa</taxon>
        <taxon>Ecdysozoa</taxon>
        <taxon>Arthropoda</taxon>
        <taxon>Hexapoda</taxon>
        <taxon>Insecta</taxon>
        <taxon>Pterygota</taxon>
        <taxon>Neoptera</taxon>
        <taxon>Endopterygota</taxon>
        <taxon>Hymenoptera</taxon>
        <taxon>Apocrita</taxon>
        <taxon>Aculeata</taxon>
        <taxon>Formicoidea</taxon>
        <taxon>Formicidae</taxon>
        <taxon>Dorylinae</taxon>
        <taxon>Ooceraea</taxon>
    </lineage>
</organism>
<evidence type="ECO:0000256" key="9">
    <source>
        <dbReference type="ARBA" id="ARBA00023224"/>
    </source>
</evidence>
<feature type="transmembrane region" description="Helical" evidence="10">
    <location>
        <begin position="77"/>
        <end position="96"/>
    </location>
</feature>
<comment type="subcellular location">
    <subcellularLocation>
        <location evidence="1 10">Cell membrane</location>
        <topology evidence="1 10">Multi-pass membrane protein</topology>
    </subcellularLocation>
</comment>
<keyword evidence="4 10" id="KW-0812">Transmembrane</keyword>